<dbReference type="RefSeq" id="WP_179914016.1">
    <property type="nucleotide sequence ID" value="NZ_JACBYE010000041.1"/>
</dbReference>
<dbReference type="Proteomes" id="UP000561011">
    <property type="component" value="Unassembled WGS sequence"/>
</dbReference>
<organism evidence="3 4">
    <name type="scientific">Sanguibacter inulinus</name>
    <dbReference type="NCBI Taxonomy" id="60922"/>
    <lineage>
        <taxon>Bacteria</taxon>
        <taxon>Bacillati</taxon>
        <taxon>Actinomycetota</taxon>
        <taxon>Actinomycetes</taxon>
        <taxon>Micrococcales</taxon>
        <taxon>Sanguibacteraceae</taxon>
        <taxon>Sanguibacter</taxon>
    </lineage>
</organism>
<evidence type="ECO:0000259" key="2">
    <source>
        <dbReference type="Pfam" id="PF12146"/>
    </source>
</evidence>
<feature type="region of interest" description="Disordered" evidence="1">
    <location>
        <begin position="148"/>
        <end position="170"/>
    </location>
</feature>
<dbReference type="AlphaFoldDB" id="A0A853F0W1"/>
<feature type="domain" description="Serine aminopeptidase S33" evidence="2">
    <location>
        <begin position="48"/>
        <end position="145"/>
    </location>
</feature>
<dbReference type="InterPro" id="IPR029058">
    <property type="entry name" value="AB_hydrolase_fold"/>
</dbReference>
<evidence type="ECO:0000313" key="4">
    <source>
        <dbReference type="Proteomes" id="UP000561011"/>
    </source>
</evidence>
<comment type="caution">
    <text evidence="3">The sequence shown here is derived from an EMBL/GenBank/DDBJ whole genome shotgun (WGS) entry which is preliminary data.</text>
</comment>
<dbReference type="InterPro" id="IPR051044">
    <property type="entry name" value="MAG_DAG_Lipase"/>
</dbReference>
<dbReference type="SUPFAM" id="SSF53474">
    <property type="entry name" value="alpha/beta-Hydrolases"/>
    <property type="match status" value="1"/>
</dbReference>
<feature type="compositionally biased region" description="Low complexity" evidence="1">
    <location>
        <begin position="158"/>
        <end position="170"/>
    </location>
</feature>
<dbReference type="GO" id="GO:0016787">
    <property type="term" value="F:hydrolase activity"/>
    <property type="evidence" value="ECO:0007669"/>
    <property type="project" value="UniProtKB-KW"/>
</dbReference>
<protein>
    <submittedName>
        <fullName evidence="3">Alpha/beta hydrolase</fullName>
    </submittedName>
</protein>
<dbReference type="EMBL" id="JACBYE010000041">
    <property type="protein sequence ID" value="NYS94698.1"/>
    <property type="molecule type" value="Genomic_DNA"/>
</dbReference>
<evidence type="ECO:0000313" key="3">
    <source>
        <dbReference type="EMBL" id="NYS94698.1"/>
    </source>
</evidence>
<gene>
    <name evidence="3" type="ORF">HZZ10_14355</name>
</gene>
<name>A0A853F0W1_9MICO</name>
<keyword evidence="4" id="KW-1185">Reference proteome</keyword>
<sequence>MTADLTSDSRWEPDMLGGSWLARTLRLRPDEEGEVVATLVADGARPRTERAVLYVHGYVDYFFQTHMADVLADHGYTFYALDLRRYGRSLRPHQTPNYVTRLSDYAEELDTAARIVRDELGHEELVVLGHSTGGLVTALWADARTRAGSASGSGSGSTSGTSTATGSGTAAGSTVQIDTVQIDALVLNSPWLDLNEPWFSRVVATRLIDVLGPLAPRTPVGGLGPHYGRALHKDTGGEWDYDLTLKPHEGFPARAGWLRAVRRGHAQVARGLDIRCPVLVLTPDASGDPKRWHDAILTTDSVLDVQQTARLAPGLGRDVTLVTVPGAAHDLSLSPEPARSRFFDEVTAWLASKGL</sequence>
<dbReference type="Pfam" id="PF12146">
    <property type="entry name" value="Hydrolase_4"/>
    <property type="match status" value="1"/>
</dbReference>
<keyword evidence="3" id="KW-0378">Hydrolase</keyword>
<dbReference type="InterPro" id="IPR022742">
    <property type="entry name" value="Hydrolase_4"/>
</dbReference>
<proteinExistence type="predicted"/>
<dbReference type="Gene3D" id="3.40.50.1820">
    <property type="entry name" value="alpha/beta hydrolase"/>
    <property type="match status" value="1"/>
</dbReference>
<dbReference type="PANTHER" id="PTHR11614">
    <property type="entry name" value="PHOSPHOLIPASE-RELATED"/>
    <property type="match status" value="1"/>
</dbReference>
<reference evidence="3 4" key="1">
    <citation type="submission" date="2020-07" db="EMBL/GenBank/DDBJ databases">
        <title>MOT database genomes.</title>
        <authorList>
            <person name="Joseph S."/>
            <person name="Aduse-Opoku J."/>
            <person name="Hashim A."/>
            <person name="Wade W."/>
            <person name="Curtis M."/>
        </authorList>
    </citation>
    <scope>NUCLEOTIDE SEQUENCE [LARGE SCALE GENOMIC DNA]</scope>
    <source>
        <strain evidence="3 4">DSM 100099</strain>
    </source>
</reference>
<evidence type="ECO:0000256" key="1">
    <source>
        <dbReference type="SAM" id="MobiDB-lite"/>
    </source>
</evidence>
<accession>A0A853F0W1</accession>